<keyword evidence="5" id="KW-0378">Hydrolase</keyword>
<evidence type="ECO:0000256" key="6">
    <source>
        <dbReference type="ARBA" id="ARBA00023134"/>
    </source>
</evidence>
<dbReference type="VEuPathDB" id="AmoebaDB:NAEGRDRAFT_71061"/>
<dbReference type="SMART" id="SM00174">
    <property type="entry name" value="RHO"/>
    <property type="match status" value="1"/>
</dbReference>
<dbReference type="PANTHER" id="PTHR24070">
    <property type="entry name" value="RAS, DI-RAS, AND RHEB FAMILY MEMBERS OF SMALL GTPASE SUPERFAMILY"/>
    <property type="match status" value="1"/>
</dbReference>
<dbReference type="SMART" id="SM00175">
    <property type="entry name" value="RAB"/>
    <property type="match status" value="1"/>
</dbReference>
<dbReference type="PROSITE" id="PS51421">
    <property type="entry name" value="RAS"/>
    <property type="match status" value="1"/>
</dbReference>
<evidence type="ECO:0000256" key="7">
    <source>
        <dbReference type="ARBA" id="ARBA00023136"/>
    </source>
</evidence>
<dbReference type="EC" id="3.6.5.2" evidence="2"/>
<reference evidence="9 10" key="1">
    <citation type="journal article" date="2010" name="Cell">
        <title>The genome of Naegleria gruberi illuminates early eukaryotic versatility.</title>
        <authorList>
            <person name="Fritz-Laylin L.K."/>
            <person name="Prochnik S.E."/>
            <person name="Ginger M.L."/>
            <person name="Dacks J.B."/>
            <person name="Carpenter M.L."/>
            <person name="Field M.C."/>
            <person name="Kuo A."/>
            <person name="Paredez A."/>
            <person name="Chapman J."/>
            <person name="Pham J."/>
            <person name="Shu S."/>
            <person name="Neupane R."/>
            <person name="Cipriano M."/>
            <person name="Mancuso J."/>
            <person name="Tu H."/>
            <person name="Salamov A."/>
            <person name="Lindquist E."/>
            <person name="Shapiro H."/>
            <person name="Lucas S."/>
            <person name="Grigoriev I.V."/>
            <person name="Cande W.Z."/>
            <person name="Fulton C."/>
            <person name="Rokhsar D.S."/>
            <person name="Dawson S.C."/>
        </authorList>
    </citation>
    <scope>NUCLEOTIDE SEQUENCE [LARGE SCALE GENOMIC DNA]</scope>
    <source>
        <strain evidence="9 10">NEG-M</strain>
    </source>
</reference>
<name>D2VQ86_NAEGR</name>
<protein>
    <recommendedName>
        <fullName evidence="2">small monomeric GTPase</fullName>
        <ecNumber evidence="2">3.6.5.2</ecNumber>
    </recommendedName>
</protein>
<dbReference type="Pfam" id="PF00071">
    <property type="entry name" value="Ras"/>
    <property type="match status" value="1"/>
</dbReference>
<dbReference type="RefSeq" id="XP_002673809.1">
    <property type="nucleotide sequence ID" value="XM_002673763.1"/>
</dbReference>
<feature type="region of interest" description="Disordered" evidence="8">
    <location>
        <begin position="177"/>
        <end position="215"/>
    </location>
</feature>
<dbReference type="KEGG" id="ngr:NAEGRDRAFT_71061"/>
<dbReference type="FunFam" id="3.40.50.300:FF:000343">
    <property type="entry name" value="Ras family gtpase"/>
    <property type="match status" value="1"/>
</dbReference>
<dbReference type="SMART" id="SM00173">
    <property type="entry name" value="RAS"/>
    <property type="match status" value="1"/>
</dbReference>
<dbReference type="eggNOG" id="KOG0395">
    <property type="taxonomic scope" value="Eukaryota"/>
</dbReference>
<dbReference type="InParanoid" id="D2VQ86"/>
<accession>D2VQ86</accession>
<evidence type="ECO:0000313" key="10">
    <source>
        <dbReference type="Proteomes" id="UP000006671"/>
    </source>
</evidence>
<dbReference type="SUPFAM" id="SSF52540">
    <property type="entry name" value="P-loop containing nucleoside triphosphate hydrolases"/>
    <property type="match status" value="1"/>
</dbReference>
<keyword evidence="6" id="KW-0342">GTP-binding</keyword>
<dbReference type="InterPro" id="IPR005225">
    <property type="entry name" value="Small_GTP-bd"/>
</dbReference>
<feature type="compositionally biased region" description="Basic residues" evidence="8">
    <location>
        <begin position="205"/>
        <end position="215"/>
    </location>
</feature>
<keyword evidence="3" id="KW-1003">Cell membrane</keyword>
<dbReference type="SMART" id="SM00176">
    <property type="entry name" value="RAN"/>
    <property type="match status" value="1"/>
</dbReference>
<dbReference type="EMBL" id="GG738888">
    <property type="protein sequence ID" value="EFC41065.1"/>
    <property type="molecule type" value="Genomic_DNA"/>
</dbReference>
<evidence type="ECO:0000313" key="9">
    <source>
        <dbReference type="EMBL" id="EFC41065.1"/>
    </source>
</evidence>
<feature type="compositionally biased region" description="Polar residues" evidence="8">
    <location>
        <begin position="185"/>
        <end position="202"/>
    </location>
</feature>
<dbReference type="OMA" id="HEVRDFK"/>
<organism evidence="10">
    <name type="scientific">Naegleria gruberi</name>
    <name type="common">Amoeba</name>
    <dbReference type="NCBI Taxonomy" id="5762"/>
    <lineage>
        <taxon>Eukaryota</taxon>
        <taxon>Discoba</taxon>
        <taxon>Heterolobosea</taxon>
        <taxon>Tetramitia</taxon>
        <taxon>Eutetramitia</taxon>
        <taxon>Vahlkampfiidae</taxon>
        <taxon>Naegleria</taxon>
    </lineage>
</organism>
<evidence type="ECO:0000256" key="2">
    <source>
        <dbReference type="ARBA" id="ARBA00011984"/>
    </source>
</evidence>
<keyword evidence="7" id="KW-0472">Membrane</keyword>
<dbReference type="Gene3D" id="3.40.50.300">
    <property type="entry name" value="P-loop containing nucleotide triphosphate hydrolases"/>
    <property type="match status" value="1"/>
</dbReference>
<comment type="subcellular location">
    <subcellularLocation>
        <location evidence="1">Cell membrane</location>
    </subcellularLocation>
</comment>
<dbReference type="GO" id="GO:0005886">
    <property type="term" value="C:plasma membrane"/>
    <property type="evidence" value="ECO:0007669"/>
    <property type="project" value="UniProtKB-SubCell"/>
</dbReference>
<evidence type="ECO:0000256" key="1">
    <source>
        <dbReference type="ARBA" id="ARBA00004236"/>
    </source>
</evidence>
<proteinExistence type="predicted"/>
<evidence type="ECO:0000256" key="5">
    <source>
        <dbReference type="ARBA" id="ARBA00022801"/>
    </source>
</evidence>
<dbReference type="GO" id="GO:0005525">
    <property type="term" value="F:GTP binding"/>
    <property type="evidence" value="ECO:0007669"/>
    <property type="project" value="UniProtKB-KW"/>
</dbReference>
<dbReference type="PRINTS" id="PR00449">
    <property type="entry name" value="RASTRNSFRMNG"/>
</dbReference>
<dbReference type="GeneID" id="8855646"/>
<dbReference type="STRING" id="5762.D2VQ86"/>
<evidence type="ECO:0000256" key="3">
    <source>
        <dbReference type="ARBA" id="ARBA00022475"/>
    </source>
</evidence>
<sequence>MAEYKIIVVGSGGVGKSALTIQYIQQTFVERYDPTIEDSYRKQVEVDGSAVMLDILDTAGQEEYHSLAGEYMGKGHGFVIVYSITDVQTFEDTPKYYEEILKAKAAEEGEKVPIILVGNKLDLEEERAVSKEEGEEQAKKFGDFCKCIETSAKTRENVDNVFEELVRMINTVEGVEEEDHHVEAQQANQPTGDQQETKASTTPKPKPKKKKCIIL</sequence>
<dbReference type="InterPro" id="IPR001806">
    <property type="entry name" value="Small_GTPase"/>
</dbReference>
<dbReference type="PROSITE" id="PS51419">
    <property type="entry name" value="RAB"/>
    <property type="match status" value="1"/>
</dbReference>
<dbReference type="NCBIfam" id="TIGR00231">
    <property type="entry name" value="small_GTP"/>
    <property type="match status" value="1"/>
</dbReference>
<dbReference type="Proteomes" id="UP000006671">
    <property type="component" value="Unassembled WGS sequence"/>
</dbReference>
<dbReference type="AlphaFoldDB" id="D2VQ86"/>
<evidence type="ECO:0000256" key="4">
    <source>
        <dbReference type="ARBA" id="ARBA00022741"/>
    </source>
</evidence>
<dbReference type="PROSITE" id="PS51420">
    <property type="entry name" value="RHO"/>
    <property type="match status" value="1"/>
</dbReference>
<dbReference type="OrthoDB" id="5976022at2759"/>
<dbReference type="InterPro" id="IPR027417">
    <property type="entry name" value="P-loop_NTPase"/>
</dbReference>
<dbReference type="GO" id="GO:0003925">
    <property type="term" value="F:G protein activity"/>
    <property type="evidence" value="ECO:0007669"/>
    <property type="project" value="UniProtKB-EC"/>
</dbReference>
<dbReference type="CDD" id="cd00876">
    <property type="entry name" value="Ras"/>
    <property type="match status" value="1"/>
</dbReference>
<dbReference type="InterPro" id="IPR020849">
    <property type="entry name" value="Small_GTPase_Ras-type"/>
</dbReference>
<evidence type="ECO:0000256" key="8">
    <source>
        <dbReference type="SAM" id="MobiDB-lite"/>
    </source>
</evidence>
<keyword evidence="4" id="KW-0547">Nucleotide-binding</keyword>
<gene>
    <name evidence="9" type="ORF">NAEGRDRAFT_71061</name>
</gene>
<keyword evidence="10" id="KW-1185">Reference proteome</keyword>
<dbReference type="GO" id="GO:0007165">
    <property type="term" value="P:signal transduction"/>
    <property type="evidence" value="ECO:0007669"/>
    <property type="project" value="InterPro"/>
</dbReference>